<dbReference type="PANTHER" id="PTHR12289">
    <property type="entry name" value="METAXIN RELATED"/>
    <property type="match status" value="1"/>
</dbReference>
<dbReference type="Pfam" id="PF17172">
    <property type="entry name" value="GST_N_4"/>
    <property type="match status" value="1"/>
</dbReference>
<name>A0ABR2HJZ9_9PEZI</name>
<dbReference type="Proteomes" id="UP001390339">
    <property type="component" value="Unassembled WGS sequence"/>
</dbReference>
<dbReference type="InterPro" id="IPR012336">
    <property type="entry name" value="Thioredoxin-like_fold"/>
</dbReference>
<dbReference type="EMBL" id="JAPCWZ010000010">
    <property type="protein sequence ID" value="KAK8848501.1"/>
    <property type="molecule type" value="Genomic_DNA"/>
</dbReference>
<protein>
    <submittedName>
        <fullName evidence="4">Failed axon connections-like protein</fullName>
    </submittedName>
</protein>
<evidence type="ECO:0000259" key="3">
    <source>
        <dbReference type="Pfam" id="PF17172"/>
    </source>
</evidence>
<dbReference type="SFLD" id="SFLDG01200">
    <property type="entry name" value="SUF1.1"/>
    <property type="match status" value="1"/>
</dbReference>
<organism evidence="4 5">
    <name type="scientific">Apiospora arundinis</name>
    <dbReference type="NCBI Taxonomy" id="335852"/>
    <lineage>
        <taxon>Eukaryota</taxon>
        <taxon>Fungi</taxon>
        <taxon>Dikarya</taxon>
        <taxon>Ascomycota</taxon>
        <taxon>Pezizomycotina</taxon>
        <taxon>Sordariomycetes</taxon>
        <taxon>Xylariomycetidae</taxon>
        <taxon>Amphisphaeriales</taxon>
        <taxon>Apiosporaceae</taxon>
        <taxon>Apiospora</taxon>
    </lineage>
</organism>
<evidence type="ECO:0000313" key="5">
    <source>
        <dbReference type="Proteomes" id="UP001390339"/>
    </source>
</evidence>
<dbReference type="SFLD" id="SFLDS00019">
    <property type="entry name" value="Glutathione_Transferase_(cytos"/>
    <property type="match status" value="1"/>
</dbReference>
<dbReference type="InterPro" id="IPR050931">
    <property type="entry name" value="Mito_Protein_Transport_Metaxin"/>
</dbReference>
<sequence>MASSKSATKLTVYRGFDWPGRYTWSPFVTKLETRLRFASLPYVAAPGSTRSAPKGKIPYIDVPGEEQMGDSTFIIRRLVEKDMVPDLNAGLSKLEHAQDLAWRALMEDKLYFYGVRERWQDNYVTMRSTVMSAIPYPLQLVIGLLAYKKTTASLNGQGTGLLTHDQMMELQEEGWEALNAQLAQARQQSNAASRPDEPFWILGGQQPTEADATLMGFIVAGLSCTAAPAGGKVIRSHSALVDYSSRIHNRYFSDYEKWSDELPKSG</sequence>
<dbReference type="SFLD" id="SFLDG01180">
    <property type="entry name" value="SUF1"/>
    <property type="match status" value="1"/>
</dbReference>
<reference evidence="4 5" key="1">
    <citation type="journal article" date="2024" name="IMA Fungus">
        <title>Apiospora arundinis, a panoply of carbohydrate-active enzymes and secondary metabolites.</title>
        <authorList>
            <person name="Sorensen T."/>
            <person name="Petersen C."/>
            <person name="Muurmann A.T."/>
            <person name="Christiansen J.V."/>
            <person name="Brundto M.L."/>
            <person name="Overgaard C.K."/>
            <person name="Boysen A.T."/>
            <person name="Wollenberg R.D."/>
            <person name="Larsen T.O."/>
            <person name="Sorensen J.L."/>
            <person name="Nielsen K.L."/>
            <person name="Sondergaard T.E."/>
        </authorList>
    </citation>
    <scope>NUCLEOTIDE SEQUENCE [LARGE SCALE GENOMIC DNA]</scope>
    <source>
        <strain evidence="4 5">AAU 773</strain>
    </source>
</reference>
<evidence type="ECO:0000256" key="2">
    <source>
        <dbReference type="ARBA" id="ARBA00007409"/>
    </source>
</evidence>
<comment type="caution">
    <text evidence="4">The sequence shown here is derived from an EMBL/GenBank/DDBJ whole genome shotgun (WGS) entry which is preliminary data.</text>
</comment>
<feature type="domain" description="Thioredoxin-like fold" evidence="3">
    <location>
        <begin position="26"/>
        <end position="121"/>
    </location>
</feature>
<comment type="similarity">
    <text evidence="2">Belongs to the GST superfamily.</text>
</comment>
<proteinExistence type="inferred from homology"/>
<gene>
    <name evidence="4" type="ORF">PGQ11_014981</name>
</gene>
<dbReference type="InterPro" id="IPR040079">
    <property type="entry name" value="Glutathione_S-Trfase"/>
</dbReference>
<dbReference type="SUPFAM" id="SSF52833">
    <property type="entry name" value="Thioredoxin-like"/>
    <property type="match status" value="1"/>
</dbReference>
<comment type="similarity">
    <text evidence="1">Belongs to the FAX family.</text>
</comment>
<evidence type="ECO:0000313" key="4">
    <source>
        <dbReference type="EMBL" id="KAK8848501.1"/>
    </source>
</evidence>
<dbReference type="InterPro" id="IPR026928">
    <property type="entry name" value="FAX/IsoI-like"/>
</dbReference>
<evidence type="ECO:0000256" key="1">
    <source>
        <dbReference type="ARBA" id="ARBA00006475"/>
    </source>
</evidence>
<dbReference type="PANTHER" id="PTHR12289:SF41">
    <property type="entry name" value="FAILED AXON CONNECTIONS-RELATED"/>
    <property type="match status" value="1"/>
</dbReference>
<accession>A0ABR2HJZ9</accession>
<dbReference type="InterPro" id="IPR036249">
    <property type="entry name" value="Thioredoxin-like_sf"/>
</dbReference>
<keyword evidence="5" id="KW-1185">Reference proteome</keyword>